<dbReference type="InterPro" id="IPR001680">
    <property type="entry name" value="WD40_rpt"/>
</dbReference>
<feature type="repeat" description="WD" evidence="6">
    <location>
        <begin position="21"/>
        <end position="51"/>
    </location>
</feature>
<evidence type="ECO:0000313" key="8">
    <source>
        <dbReference type="Proteomes" id="UP000193144"/>
    </source>
</evidence>
<evidence type="ECO:0000256" key="3">
    <source>
        <dbReference type="ARBA" id="ARBA00038415"/>
    </source>
</evidence>
<dbReference type="PANTHER" id="PTHR22847">
    <property type="entry name" value="WD40 REPEAT PROTEIN"/>
    <property type="match status" value="1"/>
</dbReference>
<dbReference type="Proteomes" id="UP000193144">
    <property type="component" value="Unassembled WGS sequence"/>
</dbReference>
<dbReference type="InterPro" id="IPR019775">
    <property type="entry name" value="WD40_repeat_CS"/>
</dbReference>
<evidence type="ECO:0000256" key="1">
    <source>
        <dbReference type="ARBA" id="ARBA00022574"/>
    </source>
</evidence>
<dbReference type="PROSITE" id="PS50082">
    <property type="entry name" value="WD_REPEATS_2"/>
    <property type="match status" value="4"/>
</dbReference>
<comment type="function">
    <text evidence="5">Involved in mitochondrial fission. Acts as an adapter protein required to form mitochondrial fission complexes. Formation of these complexes is required to promote constriction and fission of the mitochondrial compartment at a late step in mitochondrial division.</text>
</comment>
<dbReference type="Pfam" id="PF00400">
    <property type="entry name" value="WD40"/>
    <property type="match status" value="4"/>
</dbReference>
<keyword evidence="8" id="KW-1185">Reference proteome</keyword>
<dbReference type="PROSITE" id="PS50294">
    <property type="entry name" value="WD_REPEATS_REGION"/>
    <property type="match status" value="2"/>
</dbReference>
<gene>
    <name evidence="7" type="ORF">BCR34DRAFT_486514</name>
</gene>
<evidence type="ECO:0000256" key="5">
    <source>
        <dbReference type="ARBA" id="ARBA00043913"/>
    </source>
</evidence>
<protein>
    <recommendedName>
        <fullName evidence="4">Mitochondrial division protein 1</fullName>
    </recommendedName>
</protein>
<feature type="repeat" description="WD" evidence="6">
    <location>
        <begin position="62"/>
        <end position="105"/>
    </location>
</feature>
<feature type="repeat" description="WD" evidence="6">
    <location>
        <begin position="242"/>
        <end position="274"/>
    </location>
</feature>
<dbReference type="OrthoDB" id="19711at2759"/>
<dbReference type="PROSITE" id="PS00678">
    <property type="entry name" value="WD_REPEATS_1"/>
    <property type="match status" value="1"/>
</dbReference>
<accession>A0A1Y1ZI81</accession>
<reference evidence="7 8" key="1">
    <citation type="submission" date="2016-07" db="EMBL/GenBank/DDBJ databases">
        <title>Pervasive Adenine N6-methylation of Active Genes in Fungi.</title>
        <authorList>
            <consortium name="DOE Joint Genome Institute"/>
            <person name="Mondo S.J."/>
            <person name="Dannebaum R.O."/>
            <person name="Kuo R.C."/>
            <person name="Labutti K."/>
            <person name="Haridas S."/>
            <person name="Kuo A."/>
            <person name="Salamov A."/>
            <person name="Ahrendt S.R."/>
            <person name="Lipzen A."/>
            <person name="Sullivan W."/>
            <person name="Andreopoulos W.B."/>
            <person name="Clum A."/>
            <person name="Lindquist E."/>
            <person name="Daum C."/>
            <person name="Ramamoorthy G.K."/>
            <person name="Gryganskyi A."/>
            <person name="Culley D."/>
            <person name="Magnuson J.K."/>
            <person name="James T.Y."/>
            <person name="O'Malley M.A."/>
            <person name="Stajich J.E."/>
            <person name="Spatafora J.W."/>
            <person name="Visel A."/>
            <person name="Grigoriev I.V."/>
        </authorList>
    </citation>
    <scope>NUCLEOTIDE SEQUENCE [LARGE SCALE GENOMIC DNA]</scope>
    <source>
        <strain evidence="7 8">CBS 115471</strain>
    </source>
</reference>
<comment type="caution">
    <text evidence="7">The sequence shown here is derived from an EMBL/GenBank/DDBJ whole genome shotgun (WGS) entry which is preliminary data.</text>
</comment>
<dbReference type="STRING" id="1231657.A0A1Y1ZI81"/>
<evidence type="ECO:0000313" key="7">
    <source>
        <dbReference type="EMBL" id="ORY09899.1"/>
    </source>
</evidence>
<sequence>MSDPSLSSTSIAYIPDLEHQDESHTSTVYCLSSTPSYIISGGKDQSIRVWSKSTHRLAFPPLVGHAGAIVALAVSGSDDGGFLFSGDSRGNIRVWNIGNGGTLVTSVDQAHADALLGMDFQKGTLITASRDQSAKSWHLVSDTENALLSPGLQHKHTLLGHNYPVLSVCMTQDGKRAVSVSGNRAMRIWDVETGRMIKAVEDIPRAGSRIRFIDEETKILAACSDGTICVIDLESGGEDVCLVGHGNVACAAYLLEDDVRIVSASYDGSARVWKKIPGANEWVMERCFSYKDAVSVLKPVFLPKAETVEERGKANDRSRSFDMVKDMVVDEAEGRVYLSGGAIVRWKLGE</sequence>
<dbReference type="AlphaFoldDB" id="A0A1Y1ZI81"/>
<dbReference type="PANTHER" id="PTHR22847:SF637">
    <property type="entry name" value="WD REPEAT DOMAIN 5B"/>
    <property type="match status" value="1"/>
</dbReference>
<evidence type="ECO:0000256" key="2">
    <source>
        <dbReference type="ARBA" id="ARBA00022737"/>
    </source>
</evidence>
<organism evidence="7 8">
    <name type="scientific">Clohesyomyces aquaticus</name>
    <dbReference type="NCBI Taxonomy" id="1231657"/>
    <lineage>
        <taxon>Eukaryota</taxon>
        <taxon>Fungi</taxon>
        <taxon>Dikarya</taxon>
        <taxon>Ascomycota</taxon>
        <taxon>Pezizomycotina</taxon>
        <taxon>Dothideomycetes</taxon>
        <taxon>Pleosporomycetidae</taxon>
        <taxon>Pleosporales</taxon>
        <taxon>Lindgomycetaceae</taxon>
        <taxon>Clohesyomyces</taxon>
    </lineage>
</organism>
<name>A0A1Y1ZI81_9PLEO</name>
<dbReference type="SMART" id="SM00320">
    <property type="entry name" value="WD40"/>
    <property type="match status" value="6"/>
</dbReference>
<dbReference type="InterPro" id="IPR036322">
    <property type="entry name" value="WD40_repeat_dom_sf"/>
</dbReference>
<comment type="similarity">
    <text evidence="3">Belongs to the WD repeat MDV1/CAF4 family.</text>
</comment>
<evidence type="ECO:0000256" key="6">
    <source>
        <dbReference type="PROSITE-ProRule" id="PRU00221"/>
    </source>
</evidence>
<dbReference type="SUPFAM" id="SSF50978">
    <property type="entry name" value="WD40 repeat-like"/>
    <property type="match status" value="1"/>
</dbReference>
<feature type="repeat" description="WD" evidence="6">
    <location>
        <begin position="158"/>
        <end position="199"/>
    </location>
</feature>
<proteinExistence type="inferred from homology"/>
<dbReference type="Gene3D" id="2.130.10.10">
    <property type="entry name" value="YVTN repeat-like/Quinoprotein amine dehydrogenase"/>
    <property type="match status" value="2"/>
</dbReference>
<keyword evidence="2" id="KW-0677">Repeat</keyword>
<dbReference type="EMBL" id="MCFA01000080">
    <property type="protein sequence ID" value="ORY09899.1"/>
    <property type="molecule type" value="Genomic_DNA"/>
</dbReference>
<evidence type="ECO:0000256" key="4">
    <source>
        <dbReference type="ARBA" id="ARBA00039789"/>
    </source>
</evidence>
<dbReference type="InterPro" id="IPR015943">
    <property type="entry name" value="WD40/YVTN_repeat-like_dom_sf"/>
</dbReference>
<dbReference type="GO" id="GO:1990234">
    <property type="term" value="C:transferase complex"/>
    <property type="evidence" value="ECO:0007669"/>
    <property type="project" value="UniProtKB-ARBA"/>
</dbReference>
<keyword evidence="1 6" id="KW-0853">WD repeat</keyword>